<feature type="domain" description="SCP" evidence="3">
    <location>
        <begin position="204"/>
        <end position="336"/>
    </location>
</feature>
<feature type="signal peptide" evidence="2">
    <location>
        <begin position="1"/>
        <end position="24"/>
    </location>
</feature>
<dbReference type="Proteomes" id="UP001370590">
    <property type="component" value="Unassembled WGS sequence"/>
</dbReference>
<dbReference type="CDD" id="cd05379">
    <property type="entry name" value="CAP_bacterial"/>
    <property type="match status" value="1"/>
</dbReference>
<gene>
    <name evidence="4" type="ORF">R4146_01660</name>
</gene>
<name>A0ABU8SJ15_9LACO</name>
<organism evidence="4 5">
    <name type="scientific">Nicoliella lavandulae</name>
    <dbReference type="NCBI Taxonomy" id="3082954"/>
    <lineage>
        <taxon>Bacteria</taxon>
        <taxon>Bacillati</taxon>
        <taxon>Bacillota</taxon>
        <taxon>Bacilli</taxon>
        <taxon>Lactobacillales</taxon>
        <taxon>Lactobacillaceae</taxon>
        <taxon>Nicoliella</taxon>
    </lineage>
</organism>
<evidence type="ECO:0000259" key="3">
    <source>
        <dbReference type="Pfam" id="PF00188"/>
    </source>
</evidence>
<keyword evidence="2" id="KW-0732">Signal</keyword>
<feature type="compositionally biased region" description="Low complexity" evidence="1">
    <location>
        <begin position="108"/>
        <end position="163"/>
    </location>
</feature>
<feature type="chain" id="PRO_5047496348" evidence="2">
    <location>
        <begin position="25"/>
        <end position="346"/>
    </location>
</feature>
<comment type="caution">
    <text evidence="4">The sequence shown here is derived from an EMBL/GenBank/DDBJ whole genome shotgun (WGS) entry which is preliminary data.</text>
</comment>
<proteinExistence type="predicted"/>
<dbReference type="InterPro" id="IPR035940">
    <property type="entry name" value="CAP_sf"/>
</dbReference>
<evidence type="ECO:0000256" key="2">
    <source>
        <dbReference type="SAM" id="SignalP"/>
    </source>
</evidence>
<dbReference type="InterPro" id="IPR014044">
    <property type="entry name" value="CAP_dom"/>
</dbReference>
<feature type="region of interest" description="Disordered" evidence="1">
    <location>
        <begin position="98"/>
        <end position="163"/>
    </location>
</feature>
<evidence type="ECO:0000256" key="1">
    <source>
        <dbReference type="SAM" id="MobiDB-lite"/>
    </source>
</evidence>
<dbReference type="Gene3D" id="3.40.33.10">
    <property type="entry name" value="CAP"/>
    <property type="match status" value="1"/>
</dbReference>
<sequence length="346" mass="37536">MKVKQLVIAGIAALSFTGAYQLLANAKTTTYTAKVSRSTLYRKLPTTKNVKTKKDYKLSGDYTAKSVKTAHGVRYAFLVKGSQTIGWFKLSDLKTTTTKDKQKKADNKQTTSAAQDDSDTTSSNSTTTTTNTNANSQSSNTSTPATTSSTTTSTTPTISTSIPNMDYSYSASNNPSSDVTNLMNQTGVNWNSINVQSAAAQATFNAINRARAGAGVAPLTINDELTKIAQTRVKQVVTNFTHYDSNNYMIAMDDANQLNLNITQWASQISENLGESYYLDNDTPTTAAERIVNQFQAEGPDNGDGKEHGHYVEDMDPTNTQVGISFYHGNNNDTFVAIIFAAYKNN</sequence>
<dbReference type="Pfam" id="PF00188">
    <property type="entry name" value="CAP"/>
    <property type="match status" value="1"/>
</dbReference>
<dbReference type="EMBL" id="JAWMWH010000001">
    <property type="protein sequence ID" value="MEJ6399887.1"/>
    <property type="molecule type" value="Genomic_DNA"/>
</dbReference>
<evidence type="ECO:0000313" key="4">
    <source>
        <dbReference type="EMBL" id="MEJ6399887.1"/>
    </source>
</evidence>
<reference evidence="4 5" key="1">
    <citation type="submission" date="2023-10" db="EMBL/GenBank/DDBJ databases">
        <title>Nicoliella lavandulae sp. nov. isolated from Lavandula angustifolia flowers.</title>
        <authorList>
            <person name="Alcantara C."/>
            <person name="Zuniga M."/>
            <person name="Landete J.M."/>
            <person name="Monedero V."/>
        </authorList>
    </citation>
    <scope>NUCLEOTIDE SEQUENCE [LARGE SCALE GENOMIC DNA]</scope>
    <source>
        <strain evidence="4 5">Es01</strain>
    </source>
</reference>
<accession>A0ABU8SJ15</accession>
<dbReference type="RefSeq" id="WP_339959721.1">
    <property type="nucleotide sequence ID" value="NZ_JAWMWH010000001.1"/>
</dbReference>
<evidence type="ECO:0000313" key="5">
    <source>
        <dbReference type="Proteomes" id="UP001370590"/>
    </source>
</evidence>
<keyword evidence="5" id="KW-1185">Reference proteome</keyword>
<dbReference type="SUPFAM" id="SSF55797">
    <property type="entry name" value="PR-1-like"/>
    <property type="match status" value="1"/>
</dbReference>
<protein>
    <submittedName>
        <fullName evidence="4">CAP domain-containing protein</fullName>
    </submittedName>
</protein>
<feature type="compositionally biased region" description="Basic and acidic residues" evidence="1">
    <location>
        <begin position="98"/>
        <end position="107"/>
    </location>
</feature>